<organism evidence="2">
    <name type="scientific">Clostridium paraputrificum</name>
    <dbReference type="NCBI Taxonomy" id="29363"/>
    <lineage>
        <taxon>Bacteria</taxon>
        <taxon>Bacillati</taxon>
        <taxon>Bacillota</taxon>
        <taxon>Clostridia</taxon>
        <taxon>Eubacteriales</taxon>
        <taxon>Clostridiaceae</taxon>
        <taxon>Clostridium</taxon>
    </lineage>
</organism>
<feature type="transmembrane region" description="Helical" evidence="1">
    <location>
        <begin position="63"/>
        <end position="82"/>
    </location>
</feature>
<name>A0A6N3F539_9CLOT</name>
<feature type="transmembrane region" description="Helical" evidence="1">
    <location>
        <begin position="32"/>
        <end position="51"/>
    </location>
</feature>
<sequence>MSGKTHSIIGVAITLVFLILPSVVGLLPTKPVMWLCILGAFVGSLMVDIDSKKSKAAQLYTKAAFFLLVGYVIFNIAGTYAFKSLPSSAEVFKNIMLSENGLKLLPFIIVVFLGKVSPHRQFTHKILGTTLMIGTAYFGFKYDFTVGFAIGYLAHILADKTTKAGVKFFDLKLPMRTASGSYSFHF</sequence>
<dbReference type="RefSeq" id="WP_156561755.1">
    <property type="nucleotide sequence ID" value="NZ_CACRTV010000057.1"/>
</dbReference>
<dbReference type="InterPro" id="IPR007404">
    <property type="entry name" value="YdjM-like"/>
</dbReference>
<accession>A0A6N3F539</accession>
<protein>
    <submittedName>
        <fullName evidence="2">Inner membrane protein</fullName>
    </submittedName>
</protein>
<reference evidence="2" key="1">
    <citation type="submission" date="2019-11" db="EMBL/GenBank/DDBJ databases">
        <authorList>
            <person name="Feng L."/>
        </authorList>
    </citation>
    <scope>NUCLEOTIDE SEQUENCE</scope>
    <source>
        <strain evidence="2">CParaputrificumLFYP93</strain>
    </source>
</reference>
<dbReference type="PANTHER" id="PTHR35531">
    <property type="entry name" value="INNER MEMBRANE PROTEIN YBCI-RELATED"/>
    <property type="match status" value="1"/>
</dbReference>
<dbReference type="EMBL" id="CACRTV010000057">
    <property type="protein sequence ID" value="VYU47006.1"/>
    <property type="molecule type" value="Genomic_DNA"/>
</dbReference>
<keyword evidence="1" id="KW-0812">Transmembrane</keyword>
<dbReference type="AlphaFoldDB" id="A0A6N3F539"/>
<feature type="transmembrane region" description="Helical" evidence="1">
    <location>
        <begin position="7"/>
        <end position="26"/>
    </location>
</feature>
<gene>
    <name evidence="2" type="ORF">CPLFYP93_02389</name>
</gene>
<keyword evidence="1" id="KW-1133">Transmembrane helix</keyword>
<dbReference type="Pfam" id="PF04307">
    <property type="entry name" value="YdjM"/>
    <property type="match status" value="1"/>
</dbReference>
<evidence type="ECO:0000256" key="1">
    <source>
        <dbReference type="SAM" id="Phobius"/>
    </source>
</evidence>
<keyword evidence="1" id="KW-0472">Membrane</keyword>
<evidence type="ECO:0000313" key="2">
    <source>
        <dbReference type="EMBL" id="VYU47006.1"/>
    </source>
</evidence>
<proteinExistence type="predicted"/>
<feature type="transmembrane region" description="Helical" evidence="1">
    <location>
        <begin position="102"/>
        <end position="118"/>
    </location>
</feature>
<dbReference type="PANTHER" id="PTHR35531:SF1">
    <property type="entry name" value="INNER MEMBRANE PROTEIN YBCI-RELATED"/>
    <property type="match status" value="1"/>
</dbReference>